<feature type="region of interest" description="Disordered" evidence="1">
    <location>
        <begin position="327"/>
        <end position="396"/>
    </location>
</feature>
<feature type="compositionally biased region" description="Polar residues" evidence="1">
    <location>
        <begin position="278"/>
        <end position="296"/>
    </location>
</feature>
<feature type="region of interest" description="Disordered" evidence="1">
    <location>
        <begin position="256"/>
        <end position="296"/>
    </location>
</feature>
<organism evidence="2 3">
    <name type="scientific">Patellaria atrata CBS 101060</name>
    <dbReference type="NCBI Taxonomy" id="1346257"/>
    <lineage>
        <taxon>Eukaryota</taxon>
        <taxon>Fungi</taxon>
        <taxon>Dikarya</taxon>
        <taxon>Ascomycota</taxon>
        <taxon>Pezizomycotina</taxon>
        <taxon>Dothideomycetes</taxon>
        <taxon>Dothideomycetes incertae sedis</taxon>
        <taxon>Patellariales</taxon>
        <taxon>Patellariaceae</taxon>
        <taxon>Patellaria</taxon>
    </lineage>
</organism>
<feature type="compositionally biased region" description="Basic and acidic residues" evidence="1">
    <location>
        <begin position="96"/>
        <end position="119"/>
    </location>
</feature>
<protein>
    <submittedName>
        <fullName evidence="2">Uncharacterized protein</fullName>
    </submittedName>
</protein>
<feature type="compositionally biased region" description="Polar residues" evidence="1">
    <location>
        <begin position="343"/>
        <end position="373"/>
    </location>
</feature>
<dbReference type="Proteomes" id="UP000799429">
    <property type="component" value="Unassembled WGS sequence"/>
</dbReference>
<feature type="region of interest" description="Disordered" evidence="1">
    <location>
        <begin position="82"/>
        <end position="129"/>
    </location>
</feature>
<feature type="compositionally biased region" description="Polar residues" evidence="1">
    <location>
        <begin position="199"/>
        <end position="219"/>
    </location>
</feature>
<feature type="region of interest" description="Disordered" evidence="1">
    <location>
        <begin position="141"/>
        <end position="241"/>
    </location>
</feature>
<sequence>MVVANAANPDIGAYGGTGSAGILLTAHFLWCVEPYTERFSLTFGKSLFVLLSGFATPVSFSLSLCSETSKIVAPNFKFVEPHPTHHRASSEIAEDASWKERDRAGAEARARHNRGERDFSVPPQETVAGGTIDDSAAAAINTPRQSSSVAADQSTPNLGESTTAMYTNEDSPMEDDEDQAVDTPCPPSRSTEGRPLRSSGETPTFTPSIGRNSFRSAGSRSRVRPSLQESSLPRPFSNARNLSTTFNQRLLREANTTRSDLTAGTGASAAPTGGVQPSAGTNRGSNSDRQAPTRQANPMEEYTTAIAQHPACGVQVDLAAINPALRDTTGATSTDNGPRGCTRASTHQSRRPSNVTGSNTAIPLNFALNQSTAPAPDTVTPDSYLHQGPSNDPSGAIITDARSRRIDNGADEVFMAVSALDDGNGDGLTRRTDIIAYGRAVRSGAAGVQANR</sequence>
<reference evidence="2" key="1">
    <citation type="journal article" date="2020" name="Stud. Mycol.">
        <title>101 Dothideomycetes genomes: a test case for predicting lifestyles and emergence of pathogens.</title>
        <authorList>
            <person name="Haridas S."/>
            <person name="Albert R."/>
            <person name="Binder M."/>
            <person name="Bloem J."/>
            <person name="Labutti K."/>
            <person name="Salamov A."/>
            <person name="Andreopoulos B."/>
            <person name="Baker S."/>
            <person name="Barry K."/>
            <person name="Bills G."/>
            <person name="Bluhm B."/>
            <person name="Cannon C."/>
            <person name="Castanera R."/>
            <person name="Culley D."/>
            <person name="Daum C."/>
            <person name="Ezra D."/>
            <person name="Gonzalez J."/>
            <person name="Henrissat B."/>
            <person name="Kuo A."/>
            <person name="Liang C."/>
            <person name="Lipzen A."/>
            <person name="Lutzoni F."/>
            <person name="Magnuson J."/>
            <person name="Mondo S."/>
            <person name="Nolan M."/>
            <person name="Ohm R."/>
            <person name="Pangilinan J."/>
            <person name="Park H.-J."/>
            <person name="Ramirez L."/>
            <person name="Alfaro M."/>
            <person name="Sun H."/>
            <person name="Tritt A."/>
            <person name="Yoshinaga Y."/>
            <person name="Zwiers L.-H."/>
            <person name="Turgeon B."/>
            <person name="Goodwin S."/>
            <person name="Spatafora J."/>
            <person name="Crous P."/>
            <person name="Grigoriev I."/>
        </authorList>
    </citation>
    <scope>NUCLEOTIDE SEQUENCE</scope>
    <source>
        <strain evidence="2">CBS 101060</strain>
    </source>
</reference>
<proteinExistence type="predicted"/>
<feature type="compositionally biased region" description="Acidic residues" evidence="1">
    <location>
        <begin position="171"/>
        <end position="180"/>
    </location>
</feature>
<dbReference type="AlphaFoldDB" id="A0A9P4VRJ1"/>
<comment type="caution">
    <text evidence="2">The sequence shown here is derived from an EMBL/GenBank/DDBJ whole genome shotgun (WGS) entry which is preliminary data.</text>
</comment>
<gene>
    <name evidence="2" type="ORF">M501DRAFT_1016981</name>
</gene>
<evidence type="ECO:0000313" key="2">
    <source>
        <dbReference type="EMBL" id="KAF2838902.1"/>
    </source>
</evidence>
<accession>A0A9P4VRJ1</accession>
<evidence type="ECO:0000256" key="1">
    <source>
        <dbReference type="SAM" id="MobiDB-lite"/>
    </source>
</evidence>
<feature type="compositionally biased region" description="Polar residues" evidence="1">
    <location>
        <begin position="142"/>
        <end position="170"/>
    </location>
</feature>
<name>A0A9P4VRJ1_9PEZI</name>
<evidence type="ECO:0000313" key="3">
    <source>
        <dbReference type="Proteomes" id="UP000799429"/>
    </source>
</evidence>
<keyword evidence="3" id="KW-1185">Reference proteome</keyword>
<feature type="compositionally biased region" description="Low complexity" evidence="1">
    <location>
        <begin position="262"/>
        <end position="274"/>
    </location>
</feature>
<dbReference type="EMBL" id="MU006096">
    <property type="protein sequence ID" value="KAF2838902.1"/>
    <property type="molecule type" value="Genomic_DNA"/>
</dbReference>